<comment type="caution">
    <text evidence="1">The sequence shown here is derived from an EMBL/GenBank/DDBJ whole genome shotgun (WGS) entry which is preliminary data.</text>
</comment>
<reference evidence="2 3" key="2">
    <citation type="submission" date="2024-07" db="EMBL/GenBank/DDBJ databases">
        <authorList>
            <person name="Akdeniz Z."/>
        </authorList>
    </citation>
    <scope>NUCLEOTIDE SEQUENCE [LARGE SCALE GENOMIC DNA]</scope>
</reference>
<evidence type="ECO:0000313" key="2">
    <source>
        <dbReference type="EMBL" id="CAL5974546.1"/>
    </source>
</evidence>
<dbReference type="EMBL" id="CAXDID020000005">
    <property type="protein sequence ID" value="CAL5974546.1"/>
    <property type="molecule type" value="Genomic_DNA"/>
</dbReference>
<evidence type="ECO:0000313" key="3">
    <source>
        <dbReference type="Proteomes" id="UP001642409"/>
    </source>
</evidence>
<sequence>MDEDFGILKVQSTDSHNIKQKNNNNAEERWLSVLNNLNSQVYFNISTTICTFQNKLDKKQSLTKKDVEMLRIGLPFPQTNSQYSFFLPQSLENQFLTRFPNNRFSYVFENDINNLSVVQMLNKQIVKSQHLNETNFQERYQDSVRIVTNFDQACKNTNQKVVLLLLDFHQHPLTVVHFINFLTKCQFQVVCPYLPDVFIKSAMINPEQSIRNIFNIISEIKNILIFHPFNIIAHGISVPIGLQIHQLYGMECQKVILCNPIINFKNISVVTNEIQNEAQNIVTCNLSRTVEFSLEPINRVTYNKQHSEPSTIQFANTVHRLQLKKKNSKLKKNENIQLNRSVQHFQNRTFSLIEQMIQPDQDQEQNYLDDIVQLINSKVKNIYKDVSLLSGLIKAHDVNHLSDLEIVADINKFFSINSFFATVSHMFRTFLRKLYSLFVFSPLEQLEQYHIYKNVFDRHFFESFSEMKIFLETNTTTWIDDMNLYNLISSHDCLISEDFLQDMRDSKANFKKMHCRTIIGAGHDLLSVAGNVIEKLLK</sequence>
<organism evidence="1">
    <name type="scientific">Hexamita inflata</name>
    <dbReference type="NCBI Taxonomy" id="28002"/>
    <lineage>
        <taxon>Eukaryota</taxon>
        <taxon>Metamonada</taxon>
        <taxon>Diplomonadida</taxon>
        <taxon>Hexamitidae</taxon>
        <taxon>Hexamitinae</taxon>
        <taxon>Hexamita</taxon>
    </lineage>
</organism>
<dbReference type="AlphaFoldDB" id="A0AA86P2B3"/>
<protein>
    <submittedName>
        <fullName evidence="1">Uncharacterized protein</fullName>
    </submittedName>
</protein>
<accession>A0AA86P2B3</accession>
<evidence type="ECO:0000313" key="1">
    <source>
        <dbReference type="EMBL" id="CAI9930629.1"/>
    </source>
</evidence>
<reference evidence="1" key="1">
    <citation type="submission" date="2023-06" db="EMBL/GenBank/DDBJ databases">
        <authorList>
            <person name="Kurt Z."/>
        </authorList>
    </citation>
    <scope>NUCLEOTIDE SEQUENCE</scope>
</reference>
<keyword evidence="3" id="KW-1185">Reference proteome</keyword>
<dbReference type="Proteomes" id="UP001642409">
    <property type="component" value="Unassembled WGS sequence"/>
</dbReference>
<gene>
    <name evidence="1" type="ORF">HINF_LOCUS18274</name>
    <name evidence="2" type="ORF">HINF_LOCUS2907</name>
</gene>
<proteinExistence type="predicted"/>
<dbReference type="EMBL" id="CATOUU010000464">
    <property type="protein sequence ID" value="CAI9930629.1"/>
    <property type="molecule type" value="Genomic_DNA"/>
</dbReference>
<name>A0AA86P2B3_9EUKA</name>